<evidence type="ECO:0000313" key="2">
    <source>
        <dbReference type="Proteomes" id="UP001444071"/>
    </source>
</evidence>
<name>A0ABV0WSY6_9TELE</name>
<organism evidence="1 2">
    <name type="scientific">Xenotaenia resolanae</name>
    <dbReference type="NCBI Taxonomy" id="208358"/>
    <lineage>
        <taxon>Eukaryota</taxon>
        <taxon>Metazoa</taxon>
        <taxon>Chordata</taxon>
        <taxon>Craniata</taxon>
        <taxon>Vertebrata</taxon>
        <taxon>Euteleostomi</taxon>
        <taxon>Actinopterygii</taxon>
        <taxon>Neopterygii</taxon>
        <taxon>Teleostei</taxon>
        <taxon>Neoteleostei</taxon>
        <taxon>Acanthomorphata</taxon>
        <taxon>Ovalentaria</taxon>
        <taxon>Atherinomorphae</taxon>
        <taxon>Cyprinodontiformes</taxon>
        <taxon>Goodeidae</taxon>
        <taxon>Xenotaenia</taxon>
    </lineage>
</organism>
<gene>
    <name evidence="1" type="ORF">XENORESO_017605</name>
</gene>
<comment type="caution">
    <text evidence="1">The sequence shown here is derived from an EMBL/GenBank/DDBJ whole genome shotgun (WGS) entry which is preliminary data.</text>
</comment>
<sequence>MLVLEVSTPQVYLITSYQTPREAWDTLKGYFRRDALANKSFLKKKYFRCELKEKQRLNEHLGRTKELTDHPGAIGAVIEDEIVTLLGGPPPSYACHCSRNKKG</sequence>
<dbReference type="EMBL" id="JAHRIM010066095">
    <property type="protein sequence ID" value="MEQ2272255.1"/>
    <property type="molecule type" value="Genomic_DNA"/>
</dbReference>
<accession>A0ABV0WSY6</accession>
<dbReference type="Proteomes" id="UP001444071">
    <property type="component" value="Unassembled WGS sequence"/>
</dbReference>
<protein>
    <submittedName>
        <fullName evidence="1">Uncharacterized protein</fullName>
    </submittedName>
</protein>
<keyword evidence="2" id="KW-1185">Reference proteome</keyword>
<dbReference type="Pfam" id="PF14223">
    <property type="entry name" value="Retrotran_gag_2"/>
    <property type="match status" value="1"/>
</dbReference>
<proteinExistence type="predicted"/>
<reference evidence="1 2" key="1">
    <citation type="submission" date="2021-06" db="EMBL/GenBank/DDBJ databases">
        <authorList>
            <person name="Palmer J.M."/>
        </authorList>
    </citation>
    <scope>NUCLEOTIDE SEQUENCE [LARGE SCALE GENOMIC DNA]</scope>
    <source>
        <strain evidence="1 2">XR_2019</strain>
        <tissue evidence="1">Muscle</tissue>
    </source>
</reference>
<evidence type="ECO:0000313" key="1">
    <source>
        <dbReference type="EMBL" id="MEQ2272255.1"/>
    </source>
</evidence>